<evidence type="ECO:0000313" key="16">
    <source>
        <dbReference type="Proteomes" id="UP001145072"/>
    </source>
</evidence>
<evidence type="ECO:0000256" key="3">
    <source>
        <dbReference type="ARBA" id="ARBA00007588"/>
    </source>
</evidence>
<name>A0A9X4AHN4_9BACI</name>
<dbReference type="EC" id="1.14.13.59" evidence="4"/>
<comment type="cofactor">
    <cofactor evidence="1">
        <name>FAD</name>
        <dbReference type="ChEBI" id="CHEBI:57692"/>
    </cofactor>
</comment>
<evidence type="ECO:0000256" key="2">
    <source>
        <dbReference type="ARBA" id="ARBA00004924"/>
    </source>
</evidence>
<keyword evidence="8" id="KW-0521">NADP</keyword>
<proteinExistence type="inferred from homology"/>
<comment type="caution">
    <text evidence="15">The sequence shown here is derived from an EMBL/GenBank/DDBJ whole genome shotgun (WGS) entry which is preliminary data.</text>
</comment>
<evidence type="ECO:0000256" key="4">
    <source>
        <dbReference type="ARBA" id="ARBA00013076"/>
    </source>
</evidence>
<dbReference type="PRINTS" id="PR00368">
    <property type="entry name" value="FADPNR"/>
</dbReference>
<evidence type="ECO:0000256" key="8">
    <source>
        <dbReference type="ARBA" id="ARBA00022857"/>
    </source>
</evidence>
<keyword evidence="6" id="KW-0285">Flavoprotein</keyword>
<comment type="similarity">
    <text evidence="3">Belongs to the lysine N(6)-hydroxylase/L-ornithine N(5)-oxygenase family.</text>
</comment>
<protein>
    <recommendedName>
        <fullName evidence="5">L-lysine N6-monooxygenase MbtG</fullName>
        <ecNumber evidence="4">1.14.13.59</ecNumber>
    </recommendedName>
    <alternativeName>
        <fullName evidence="13">Lysine 6-N-hydroxylase</fullName>
    </alternativeName>
    <alternativeName>
        <fullName evidence="12">Lysine N6-hydroxylase</fullName>
    </alternativeName>
    <alternativeName>
        <fullName evidence="10">Lysine-N-oxygenase</fullName>
    </alternativeName>
    <alternativeName>
        <fullName evidence="11">Mycobactin synthase protein G</fullName>
    </alternativeName>
</protein>
<evidence type="ECO:0000256" key="13">
    <source>
        <dbReference type="ARBA" id="ARBA00032738"/>
    </source>
</evidence>
<evidence type="ECO:0000256" key="14">
    <source>
        <dbReference type="ARBA" id="ARBA00048407"/>
    </source>
</evidence>
<evidence type="ECO:0000256" key="12">
    <source>
        <dbReference type="ARBA" id="ARBA00032493"/>
    </source>
</evidence>
<keyword evidence="15" id="KW-0503">Monooxygenase</keyword>
<dbReference type="GO" id="GO:0047091">
    <property type="term" value="F:L-lysine 6-monooxygenase (NADPH) activity"/>
    <property type="evidence" value="ECO:0007669"/>
    <property type="project" value="UniProtKB-EC"/>
</dbReference>
<dbReference type="EMBL" id="JAMQJZ010000003">
    <property type="protein sequence ID" value="MDC3419889.1"/>
    <property type="molecule type" value="Genomic_DNA"/>
</dbReference>
<dbReference type="PANTHER" id="PTHR42802:SF1">
    <property type="entry name" value="L-ORNITHINE N(5)-MONOOXYGENASE"/>
    <property type="match status" value="1"/>
</dbReference>
<comment type="pathway">
    <text evidence="2">Siderophore biosynthesis.</text>
</comment>
<dbReference type="Gene3D" id="3.50.50.60">
    <property type="entry name" value="FAD/NAD(P)-binding domain"/>
    <property type="match status" value="1"/>
</dbReference>
<dbReference type="Pfam" id="PF13434">
    <property type="entry name" value="Lys_Orn_oxgnase"/>
    <property type="match status" value="1"/>
</dbReference>
<dbReference type="InterPro" id="IPR036188">
    <property type="entry name" value="FAD/NAD-bd_sf"/>
</dbReference>
<dbReference type="SUPFAM" id="SSF51905">
    <property type="entry name" value="FAD/NAD(P)-binding domain"/>
    <property type="match status" value="1"/>
</dbReference>
<reference evidence="15" key="1">
    <citation type="submission" date="2022-06" db="EMBL/GenBank/DDBJ databases">
        <title>Aquibacillus sp. a new bacterium isolated from soil saline samples.</title>
        <authorList>
            <person name="Galisteo C."/>
            <person name="De La Haba R."/>
            <person name="Sanchez-Porro C."/>
            <person name="Ventosa A."/>
        </authorList>
    </citation>
    <scope>NUCLEOTIDE SEQUENCE</scope>
    <source>
        <strain evidence="15">JCM 12387</strain>
    </source>
</reference>
<comment type="catalytic activity">
    <reaction evidence="14">
        <text>L-lysine + NADPH + O2 = N(6)-hydroxy-L-lysine + NADP(+) + H2O</text>
        <dbReference type="Rhea" id="RHEA:23228"/>
        <dbReference type="ChEBI" id="CHEBI:15377"/>
        <dbReference type="ChEBI" id="CHEBI:15379"/>
        <dbReference type="ChEBI" id="CHEBI:32551"/>
        <dbReference type="ChEBI" id="CHEBI:57783"/>
        <dbReference type="ChEBI" id="CHEBI:57820"/>
        <dbReference type="ChEBI" id="CHEBI:58349"/>
        <dbReference type="EC" id="1.14.13.59"/>
    </reaction>
</comment>
<dbReference type="PANTHER" id="PTHR42802">
    <property type="entry name" value="MONOOXYGENASE"/>
    <property type="match status" value="1"/>
</dbReference>
<gene>
    <name evidence="15" type="ORF">NC661_05845</name>
</gene>
<evidence type="ECO:0000256" key="11">
    <source>
        <dbReference type="ARBA" id="ARBA00031158"/>
    </source>
</evidence>
<dbReference type="Proteomes" id="UP001145072">
    <property type="component" value="Unassembled WGS sequence"/>
</dbReference>
<organism evidence="15 16">
    <name type="scientific">Aquibacillus koreensis</name>
    <dbReference type="NCBI Taxonomy" id="279446"/>
    <lineage>
        <taxon>Bacteria</taxon>
        <taxon>Bacillati</taxon>
        <taxon>Bacillota</taxon>
        <taxon>Bacilli</taxon>
        <taxon>Bacillales</taxon>
        <taxon>Bacillaceae</taxon>
        <taxon>Aquibacillus</taxon>
    </lineage>
</organism>
<dbReference type="AlphaFoldDB" id="A0A9X4AHN4"/>
<keyword evidence="16" id="KW-1185">Reference proteome</keyword>
<evidence type="ECO:0000256" key="5">
    <source>
        <dbReference type="ARBA" id="ARBA00016406"/>
    </source>
</evidence>
<evidence type="ECO:0000256" key="10">
    <source>
        <dbReference type="ARBA" id="ARBA00029939"/>
    </source>
</evidence>
<sequence>MDNLTVDVIGIGVGPFNLGLAALLDEKTELSSYFFDESEEFDWHPGMLLEHADLQVPFLADLVTFANPKSRYSFLNYLHTKNRLYKFYFYRKFDIPRKEYNDYARWVVKQLPHCVFKSQVIDVIDKDGYYEVHVNHWDISERKTYYAKNIIMGTGSKPLLLKGADGLPKEDVHHSSDYLYHKPTTVQGKSITVIGSGQSAAEIFYDLLQEMDTHDFQLTWFTRSPGIFQLDESKLGQEVFTPDYVDYFHQLPFAERMEALQHLKQLRKGIEGTTLTNIYHYLYDKSIDNEHIPVSIQPLTELEDIQENGGEYTLACHQWELKKRFTHNSEKVILATGYQPHIPDWFTNRFRDKIEWEDDKHFKVTDNYQLQFKEAGREREHHFYTLTNLDHAYGSGATNLALSVNRNIQIINDIAGEGIYPMQRDTSFSQFF</sequence>
<dbReference type="RefSeq" id="WP_259870662.1">
    <property type="nucleotide sequence ID" value="NZ_JAMQJZ010000003.1"/>
</dbReference>
<evidence type="ECO:0000256" key="6">
    <source>
        <dbReference type="ARBA" id="ARBA00022630"/>
    </source>
</evidence>
<keyword evidence="9" id="KW-0560">Oxidoreductase</keyword>
<keyword evidence="7" id="KW-0274">FAD</keyword>
<accession>A0A9X4AHN4</accession>
<evidence type="ECO:0000256" key="1">
    <source>
        <dbReference type="ARBA" id="ARBA00001974"/>
    </source>
</evidence>
<dbReference type="InterPro" id="IPR025700">
    <property type="entry name" value="Lys/Orn_oxygenase"/>
</dbReference>
<evidence type="ECO:0000256" key="7">
    <source>
        <dbReference type="ARBA" id="ARBA00022827"/>
    </source>
</evidence>
<evidence type="ECO:0000256" key="9">
    <source>
        <dbReference type="ARBA" id="ARBA00023002"/>
    </source>
</evidence>
<evidence type="ECO:0000313" key="15">
    <source>
        <dbReference type="EMBL" id="MDC3419889.1"/>
    </source>
</evidence>